<gene>
    <name evidence="6" type="ORF">AXK60_20950</name>
    <name evidence="5" type="ORF">AXK61_23290</name>
</gene>
<dbReference type="PANTHER" id="PTHR48094:SF11">
    <property type="entry name" value="GLUTATHIONE-INDEPENDENT GLYOXALASE HSP31-RELATED"/>
    <property type="match status" value="1"/>
</dbReference>
<keyword evidence="1" id="KW-0346">Stress response</keyword>
<evidence type="ECO:0000313" key="8">
    <source>
        <dbReference type="Proteomes" id="UP000070409"/>
    </source>
</evidence>
<dbReference type="EMBL" id="LSRF01000005">
    <property type="protein sequence ID" value="KXP14235.1"/>
    <property type="molecule type" value="Genomic_DNA"/>
</dbReference>
<dbReference type="EMBL" id="LSRE01000019">
    <property type="protein sequence ID" value="KXO96225.1"/>
    <property type="molecule type" value="Genomic_DNA"/>
</dbReference>
<evidence type="ECO:0000256" key="2">
    <source>
        <dbReference type="ARBA" id="ARBA00023239"/>
    </source>
</evidence>
<reference evidence="6" key="3">
    <citation type="submission" date="2016-02" db="EMBL/GenBank/DDBJ databases">
        <authorList>
            <person name="Teng J.L."/>
            <person name="Yang Y."/>
            <person name="Huang Y."/>
            <person name="Guo F."/>
            <person name="Wei W."/>
            <person name="Chen J.H."/>
            <person name="Wong S.Y."/>
            <person name="Lau S.K."/>
            <person name="Woo P.C."/>
        </authorList>
    </citation>
    <scope>NUCLEOTIDE SEQUENCE</scope>
    <source>
        <strain evidence="6">JCM 15929</strain>
    </source>
</reference>
<keyword evidence="8" id="KW-1185">Reference proteome</keyword>
<evidence type="ECO:0000313" key="6">
    <source>
        <dbReference type="EMBL" id="KXP14235.1"/>
    </source>
</evidence>
<keyword evidence="6" id="KW-0315">Glutamine amidotransferase</keyword>
<dbReference type="SUPFAM" id="SSF52317">
    <property type="entry name" value="Class I glutamine amidotransferase-like"/>
    <property type="match status" value="1"/>
</dbReference>
<dbReference type="InterPro" id="IPR050325">
    <property type="entry name" value="Prot/Nucl_acid_deglycase"/>
</dbReference>
<dbReference type="Proteomes" id="UP000070409">
    <property type="component" value="Unassembled WGS sequence"/>
</dbReference>
<dbReference type="InterPro" id="IPR002818">
    <property type="entry name" value="DJ-1/PfpI"/>
</dbReference>
<evidence type="ECO:0000313" key="5">
    <source>
        <dbReference type="EMBL" id="KXO96225.1"/>
    </source>
</evidence>
<dbReference type="InterPro" id="IPR029062">
    <property type="entry name" value="Class_I_gatase-like"/>
</dbReference>
<comment type="caution">
    <text evidence="6">The sequence shown here is derived from an EMBL/GenBank/DDBJ whole genome shotgun (WGS) entry which is preliminary data.</text>
</comment>
<keyword evidence="2" id="KW-0456">Lyase</keyword>
<dbReference type="OrthoDB" id="9792284at2"/>
<dbReference type="Proteomes" id="UP000070258">
    <property type="component" value="Unassembled WGS sequence"/>
</dbReference>
<sequence>MPVDIDRFETRSAQTHKPRRILSIVSNTAELRGFPVGFFAEEMTRAFLTFIEAGHTVDLASPDGGKVMYDTHSDPRTPGGQYVDDLISLGFVTHEKFGALLDATIPLGSVSVADYDAVWVAGGGGPLLTFKDNPALHKLIADFYEAGKVTTLICHGSSILLWARLSNGELLADGKRWTGFTDGEENAVNEAFGMILNDYTIESEAAKNPNTEFRHLDVNEPFAIRDGNLITGQQQYSSGITAALVLDALDELD</sequence>
<name>A0A138AUV4_9ACTN</name>
<dbReference type="Pfam" id="PF01965">
    <property type="entry name" value="DJ-1_PfpI"/>
    <property type="match status" value="1"/>
</dbReference>
<dbReference type="STRING" id="239498.AXK60_20950"/>
<reference evidence="5 8" key="2">
    <citation type="submission" date="2016-02" db="EMBL/GenBank/DDBJ databases">
        <authorList>
            <person name="Teng J.L."/>
            <person name="Tang Y."/>
            <person name="Huang Y."/>
            <person name="Guo F."/>
            <person name="Wei W."/>
            <person name="Chen J.H."/>
            <person name="Wong S.Y."/>
            <person name="Lau S.K."/>
            <person name="Woo P.C."/>
        </authorList>
    </citation>
    <scope>NUCLEOTIDE SEQUENCE [LARGE SCALE GENOMIC DNA]</scope>
    <source>
        <strain evidence="5 8">JCM 13375</strain>
    </source>
</reference>
<dbReference type="Gene3D" id="3.40.50.880">
    <property type="match status" value="1"/>
</dbReference>
<dbReference type="AlphaFoldDB" id="A0A138AUV4"/>
<dbReference type="GO" id="GO:0019243">
    <property type="term" value="P:methylglyoxal catabolic process to D-lactate via S-lactoyl-glutathione"/>
    <property type="evidence" value="ECO:0007669"/>
    <property type="project" value="TreeGrafter"/>
</dbReference>
<organism evidence="6 7">
    <name type="scientific">Tsukamurella pseudospumae</name>
    <dbReference type="NCBI Taxonomy" id="239498"/>
    <lineage>
        <taxon>Bacteria</taxon>
        <taxon>Bacillati</taxon>
        <taxon>Actinomycetota</taxon>
        <taxon>Actinomycetes</taxon>
        <taxon>Mycobacteriales</taxon>
        <taxon>Tsukamurellaceae</taxon>
        <taxon>Tsukamurella</taxon>
    </lineage>
</organism>
<dbReference type="CDD" id="cd03141">
    <property type="entry name" value="GATase1_Hsp31_like"/>
    <property type="match status" value="1"/>
</dbReference>
<evidence type="ECO:0000256" key="1">
    <source>
        <dbReference type="ARBA" id="ARBA00023016"/>
    </source>
</evidence>
<feature type="domain" description="DJ-1/PfpI" evidence="4">
    <location>
        <begin position="42"/>
        <end position="233"/>
    </location>
</feature>
<protein>
    <submittedName>
        <fullName evidence="6">Glutamine amidotransferase</fullName>
    </submittedName>
</protein>
<dbReference type="GO" id="GO:0019172">
    <property type="term" value="F:glyoxalase III activity"/>
    <property type="evidence" value="ECO:0007669"/>
    <property type="project" value="TreeGrafter"/>
</dbReference>
<proteinExistence type="inferred from homology"/>
<evidence type="ECO:0000256" key="3">
    <source>
        <dbReference type="ARBA" id="ARBA00038493"/>
    </source>
</evidence>
<evidence type="ECO:0000313" key="7">
    <source>
        <dbReference type="Proteomes" id="UP000070258"/>
    </source>
</evidence>
<reference evidence="7" key="1">
    <citation type="submission" date="2016-02" db="EMBL/GenBank/DDBJ databases">
        <authorList>
            <person name="Wen L."/>
            <person name="He K."/>
            <person name="Yang H."/>
        </authorList>
    </citation>
    <scope>NUCLEOTIDE SEQUENCE [LARGE SCALE GENOMIC DNA]</scope>
    <source>
        <strain evidence="7">JCM 15929</strain>
    </source>
</reference>
<evidence type="ECO:0000259" key="4">
    <source>
        <dbReference type="Pfam" id="PF01965"/>
    </source>
</evidence>
<dbReference type="PANTHER" id="PTHR48094">
    <property type="entry name" value="PROTEIN/NUCLEIC ACID DEGLYCASE DJ-1-RELATED"/>
    <property type="match status" value="1"/>
</dbReference>
<dbReference type="GO" id="GO:0005737">
    <property type="term" value="C:cytoplasm"/>
    <property type="evidence" value="ECO:0007669"/>
    <property type="project" value="TreeGrafter"/>
</dbReference>
<accession>A0A138AUV4</accession>
<comment type="similarity">
    <text evidence="3">Belongs to the peptidase C56 family. HSP31-like subfamily.</text>
</comment>